<dbReference type="Proteomes" id="UP001169760">
    <property type="component" value="Unassembled WGS sequence"/>
</dbReference>
<dbReference type="AlphaFoldDB" id="A0AAW7X4Z7"/>
<protein>
    <submittedName>
        <fullName evidence="15">TonB-dependent receptor</fullName>
    </submittedName>
</protein>
<accession>A0AAW7X4Z7</accession>
<evidence type="ECO:0000256" key="9">
    <source>
        <dbReference type="ARBA" id="ARBA00023237"/>
    </source>
</evidence>
<dbReference type="RefSeq" id="WP_303492359.1">
    <property type="nucleotide sequence ID" value="NZ_JAUOPB010000005.1"/>
</dbReference>
<keyword evidence="9 10" id="KW-0998">Cell outer membrane</keyword>
<evidence type="ECO:0000313" key="16">
    <source>
        <dbReference type="Proteomes" id="UP001169760"/>
    </source>
</evidence>
<dbReference type="InterPro" id="IPR037066">
    <property type="entry name" value="Plug_dom_sf"/>
</dbReference>
<evidence type="ECO:0000256" key="3">
    <source>
        <dbReference type="ARBA" id="ARBA00022452"/>
    </source>
</evidence>
<dbReference type="PROSITE" id="PS52016">
    <property type="entry name" value="TONB_DEPENDENT_REC_3"/>
    <property type="match status" value="1"/>
</dbReference>
<keyword evidence="15" id="KW-0675">Receptor</keyword>
<feature type="chain" id="PRO_5043386956" evidence="12">
    <location>
        <begin position="31"/>
        <end position="780"/>
    </location>
</feature>
<evidence type="ECO:0000313" key="15">
    <source>
        <dbReference type="EMBL" id="MDO6422375.1"/>
    </source>
</evidence>
<keyword evidence="6" id="KW-0406">Ion transport</keyword>
<dbReference type="Gene3D" id="2.170.130.10">
    <property type="entry name" value="TonB-dependent receptor, plug domain"/>
    <property type="match status" value="1"/>
</dbReference>
<keyword evidence="3 10" id="KW-1134">Transmembrane beta strand</keyword>
<dbReference type="Pfam" id="PF00593">
    <property type="entry name" value="TonB_dep_Rec_b-barrel"/>
    <property type="match status" value="1"/>
</dbReference>
<organism evidence="15 16">
    <name type="scientific">Saccharophagus degradans</name>
    <dbReference type="NCBI Taxonomy" id="86304"/>
    <lineage>
        <taxon>Bacteria</taxon>
        <taxon>Pseudomonadati</taxon>
        <taxon>Pseudomonadota</taxon>
        <taxon>Gammaproteobacteria</taxon>
        <taxon>Cellvibrionales</taxon>
        <taxon>Cellvibrionaceae</taxon>
        <taxon>Saccharophagus</taxon>
    </lineage>
</organism>
<dbReference type="PANTHER" id="PTHR30069:SF53">
    <property type="entry name" value="COLICIN I RECEPTOR-RELATED"/>
    <property type="match status" value="1"/>
</dbReference>
<dbReference type="CDD" id="cd01347">
    <property type="entry name" value="ligand_gated_channel"/>
    <property type="match status" value="1"/>
</dbReference>
<keyword evidence="2 10" id="KW-0813">Transport</keyword>
<dbReference type="PANTHER" id="PTHR30069">
    <property type="entry name" value="TONB-DEPENDENT OUTER MEMBRANE RECEPTOR"/>
    <property type="match status" value="1"/>
</dbReference>
<evidence type="ECO:0000256" key="8">
    <source>
        <dbReference type="ARBA" id="ARBA00023136"/>
    </source>
</evidence>
<dbReference type="EMBL" id="JAUOPB010000005">
    <property type="protein sequence ID" value="MDO6422375.1"/>
    <property type="molecule type" value="Genomic_DNA"/>
</dbReference>
<dbReference type="Pfam" id="PF07715">
    <property type="entry name" value="Plug"/>
    <property type="match status" value="1"/>
</dbReference>
<dbReference type="GO" id="GO:0044718">
    <property type="term" value="P:siderophore transmembrane transport"/>
    <property type="evidence" value="ECO:0007669"/>
    <property type="project" value="TreeGrafter"/>
</dbReference>
<dbReference type="InterPro" id="IPR012910">
    <property type="entry name" value="Plug_dom"/>
</dbReference>
<keyword evidence="4 10" id="KW-0812">Transmembrane</keyword>
<dbReference type="GO" id="GO:0015344">
    <property type="term" value="F:siderophore uptake transmembrane transporter activity"/>
    <property type="evidence" value="ECO:0007669"/>
    <property type="project" value="TreeGrafter"/>
</dbReference>
<dbReference type="InterPro" id="IPR000531">
    <property type="entry name" value="Beta-barrel_TonB"/>
</dbReference>
<reference evidence="15" key="1">
    <citation type="submission" date="2023-07" db="EMBL/GenBank/DDBJ databases">
        <title>Genome content predicts the carbon catabolic preferences of heterotrophic bacteria.</title>
        <authorList>
            <person name="Gralka M."/>
        </authorList>
    </citation>
    <scope>NUCLEOTIDE SEQUENCE</scope>
    <source>
        <strain evidence="15">I3M17_2</strain>
    </source>
</reference>
<sequence length="780" mass="86513">MLQLANTPASKNLKLSVLAAAICISNFALAEHNNNQLDKKNVEEVKVWGESKASDQADFTTPNSVLTREDFQSINIATTEDVVKFEPSIVIRRRFIGDSNGTMGIRGSNMFQTSRSMVFADGVPLHYHLQSRWSGAPRWTMVSASEIAQVEVLYGPYSAEYSGNAMGGVVVIETAIPQQREFHFDGAFFTQDFNAYKFDDSVNGFKGFVSAADKIGDLSLYASYNHLNNDAQPQSFYYNTPTETDNPNTATGAYAGKSSTGDDVLYFSDSGVVNTQTDNLKFKVGYDFGHWQTLLNIAYEDRQSSSDSPNPFLEDLNGNKIWGGNVVVNGQNLTIPASRLAVSDMDRRSLSVGLRLKGDLNSNTSLEANLNQFSILEDQNRSSSVNPNHSSYTLDGQVSDYDDTGWTTAEAKLRFNQLGHTHLALVTGVRHESYQLNYSVYDSSNYAAGSKDTLTNTSGGETSINAAFAQFSWDINSQWDMAFGARFESWKSSNGYISEENTTTGNVEKAPVPEISAEKLSPKLSVGFSPNSDWQLRYSLARAYRFPIVEELFSQYQAYNAISLANPELKPEDGIHQNIMIERSLNNGYARINVFTETIEDAIDSQTTLLPGGGSVRTFSPVDETRAQGVEFIVNQYDFLVSDLDMRFNWAYIDTEVVSNSTAEGDDISPEDSIVGNELPRMPHWRGNLMASYALTEKWTTSVNLQYASDAYGRTDNTDTERNVYGAQDGYTRIGLKTHYAVNKTLKLGIGIDNLTNEIAYVAHPWPGRTVYFTLAYDLK</sequence>
<evidence type="ECO:0000256" key="4">
    <source>
        <dbReference type="ARBA" id="ARBA00022692"/>
    </source>
</evidence>
<feature type="domain" description="TonB-dependent receptor-like beta-barrel" evidence="13">
    <location>
        <begin position="330"/>
        <end position="755"/>
    </location>
</feature>
<comment type="similarity">
    <text evidence="10 11">Belongs to the TonB-dependent receptor family.</text>
</comment>
<evidence type="ECO:0000256" key="10">
    <source>
        <dbReference type="PROSITE-ProRule" id="PRU01360"/>
    </source>
</evidence>
<dbReference type="InterPro" id="IPR039426">
    <property type="entry name" value="TonB-dep_rcpt-like"/>
</dbReference>
<evidence type="ECO:0000256" key="7">
    <source>
        <dbReference type="ARBA" id="ARBA00023077"/>
    </source>
</evidence>
<feature type="signal peptide" evidence="12">
    <location>
        <begin position="1"/>
        <end position="30"/>
    </location>
</feature>
<keyword evidence="5 12" id="KW-0732">Signal</keyword>
<dbReference type="SUPFAM" id="SSF56935">
    <property type="entry name" value="Porins"/>
    <property type="match status" value="1"/>
</dbReference>
<evidence type="ECO:0000256" key="6">
    <source>
        <dbReference type="ARBA" id="ARBA00023065"/>
    </source>
</evidence>
<evidence type="ECO:0000259" key="13">
    <source>
        <dbReference type="Pfam" id="PF00593"/>
    </source>
</evidence>
<name>A0AAW7X4Z7_9GAMM</name>
<evidence type="ECO:0000256" key="12">
    <source>
        <dbReference type="SAM" id="SignalP"/>
    </source>
</evidence>
<evidence type="ECO:0000256" key="2">
    <source>
        <dbReference type="ARBA" id="ARBA00022448"/>
    </source>
</evidence>
<comment type="subcellular location">
    <subcellularLocation>
        <location evidence="1 10">Cell outer membrane</location>
        <topology evidence="1 10">Multi-pass membrane protein</topology>
    </subcellularLocation>
</comment>
<gene>
    <name evidence="15" type="ORF">Q4521_07805</name>
</gene>
<dbReference type="InterPro" id="IPR036942">
    <property type="entry name" value="Beta-barrel_TonB_sf"/>
</dbReference>
<dbReference type="Gene3D" id="2.40.170.20">
    <property type="entry name" value="TonB-dependent receptor, beta-barrel domain"/>
    <property type="match status" value="1"/>
</dbReference>
<dbReference type="GO" id="GO:0009279">
    <property type="term" value="C:cell outer membrane"/>
    <property type="evidence" value="ECO:0007669"/>
    <property type="project" value="UniProtKB-SubCell"/>
</dbReference>
<keyword evidence="8 10" id="KW-0472">Membrane</keyword>
<evidence type="ECO:0000259" key="14">
    <source>
        <dbReference type="Pfam" id="PF07715"/>
    </source>
</evidence>
<feature type="domain" description="TonB-dependent receptor plug" evidence="14">
    <location>
        <begin position="56"/>
        <end position="169"/>
    </location>
</feature>
<evidence type="ECO:0000256" key="5">
    <source>
        <dbReference type="ARBA" id="ARBA00022729"/>
    </source>
</evidence>
<keyword evidence="7 11" id="KW-0798">TonB box</keyword>
<comment type="caution">
    <text evidence="15">The sequence shown here is derived from an EMBL/GenBank/DDBJ whole genome shotgun (WGS) entry which is preliminary data.</text>
</comment>
<evidence type="ECO:0000256" key="11">
    <source>
        <dbReference type="RuleBase" id="RU003357"/>
    </source>
</evidence>
<evidence type="ECO:0000256" key="1">
    <source>
        <dbReference type="ARBA" id="ARBA00004571"/>
    </source>
</evidence>
<proteinExistence type="inferred from homology"/>